<comment type="caution">
    <text evidence="2">The sequence shown here is derived from an EMBL/GenBank/DDBJ whole genome shotgun (WGS) entry which is preliminary data.</text>
</comment>
<feature type="region of interest" description="Disordered" evidence="1">
    <location>
        <begin position="80"/>
        <end position="121"/>
    </location>
</feature>
<reference evidence="2" key="1">
    <citation type="submission" date="2021-01" db="EMBL/GenBank/DDBJ databases">
        <title>Whole genome shotgun sequence of Virgisporangium aurantiacum NBRC 16421.</title>
        <authorList>
            <person name="Komaki H."/>
            <person name="Tamura T."/>
        </authorList>
    </citation>
    <scope>NUCLEOTIDE SEQUENCE</scope>
    <source>
        <strain evidence="2">NBRC 16421</strain>
    </source>
</reference>
<evidence type="ECO:0000256" key="1">
    <source>
        <dbReference type="SAM" id="MobiDB-lite"/>
    </source>
</evidence>
<name>A0A8J4E4J2_9ACTN</name>
<accession>A0A8J4E4J2</accession>
<keyword evidence="3" id="KW-1185">Reference proteome</keyword>
<protein>
    <submittedName>
        <fullName evidence="2">Uncharacterized protein</fullName>
    </submittedName>
</protein>
<organism evidence="2 3">
    <name type="scientific">Virgisporangium aurantiacum</name>
    <dbReference type="NCBI Taxonomy" id="175570"/>
    <lineage>
        <taxon>Bacteria</taxon>
        <taxon>Bacillati</taxon>
        <taxon>Actinomycetota</taxon>
        <taxon>Actinomycetes</taxon>
        <taxon>Micromonosporales</taxon>
        <taxon>Micromonosporaceae</taxon>
        <taxon>Virgisporangium</taxon>
    </lineage>
</organism>
<dbReference type="Proteomes" id="UP000612585">
    <property type="component" value="Unassembled WGS sequence"/>
</dbReference>
<evidence type="ECO:0000313" key="3">
    <source>
        <dbReference type="Proteomes" id="UP000612585"/>
    </source>
</evidence>
<dbReference type="AlphaFoldDB" id="A0A8J4E4J2"/>
<dbReference type="EMBL" id="BOPG01000072">
    <property type="protein sequence ID" value="GIJ62005.1"/>
    <property type="molecule type" value="Genomic_DNA"/>
</dbReference>
<sequence length="177" mass="19120">MRDLLRDLHVKAGGPTADNLKEHSDRSGHSVARSTLAGVVRGHGGLRWVTVEAFVDACVSYAKARRQPLPPEAIDKRGWREGYDKAYASGPRKKSVAPAPPTAPAPRRGTGHPPEPPARAVPRYEIGVGVPGWRGSFQRAWNELTADGLWIGDPATPVHEEGPGVIQVFESHQSLFG</sequence>
<evidence type="ECO:0000313" key="2">
    <source>
        <dbReference type="EMBL" id="GIJ62005.1"/>
    </source>
</evidence>
<gene>
    <name evidence="2" type="ORF">Vau01_095210</name>
</gene>
<proteinExistence type="predicted"/>
<dbReference type="RefSeq" id="WP_204007341.1">
    <property type="nucleotide sequence ID" value="NZ_BOPG01000072.1"/>
</dbReference>